<evidence type="ECO:0000313" key="2">
    <source>
        <dbReference type="Proteomes" id="UP001165679"/>
    </source>
</evidence>
<reference evidence="1" key="2">
    <citation type="submission" date="2022-10" db="EMBL/GenBank/DDBJ databases">
        <authorList>
            <person name="Trinh H.N."/>
        </authorList>
    </citation>
    <scope>NUCLEOTIDE SEQUENCE</scope>
    <source>
        <strain evidence="1">RN2-1</strain>
    </source>
</reference>
<gene>
    <name evidence="1" type="ORF">OL599_17035</name>
</gene>
<dbReference type="EMBL" id="JAPDNT010000017">
    <property type="protein sequence ID" value="MCW3476281.1"/>
    <property type="molecule type" value="Genomic_DNA"/>
</dbReference>
<comment type="caution">
    <text evidence="1">The sequence shown here is derived from an EMBL/GenBank/DDBJ whole genome shotgun (WGS) entry which is preliminary data.</text>
</comment>
<organism evidence="1 2">
    <name type="scientific">Limobrevibacterium gyesilva</name>
    <dbReference type="NCBI Taxonomy" id="2991712"/>
    <lineage>
        <taxon>Bacteria</taxon>
        <taxon>Pseudomonadati</taxon>
        <taxon>Pseudomonadota</taxon>
        <taxon>Alphaproteobacteria</taxon>
        <taxon>Acetobacterales</taxon>
        <taxon>Acetobacteraceae</taxon>
        <taxon>Limobrevibacterium</taxon>
    </lineage>
</organism>
<proteinExistence type="predicted"/>
<protein>
    <submittedName>
        <fullName evidence="1">Uncharacterized protein</fullName>
    </submittedName>
</protein>
<dbReference type="Proteomes" id="UP001165679">
    <property type="component" value="Unassembled WGS sequence"/>
</dbReference>
<keyword evidence="2" id="KW-1185">Reference proteome</keyword>
<dbReference type="RefSeq" id="WP_264715048.1">
    <property type="nucleotide sequence ID" value="NZ_JAPDNT010000017.1"/>
</dbReference>
<name>A0AA42CGP2_9PROT</name>
<dbReference type="AlphaFoldDB" id="A0AA42CGP2"/>
<reference evidence="1" key="1">
    <citation type="submission" date="2022-09" db="EMBL/GenBank/DDBJ databases">
        <title>Rhodovastum sp. nov. RN2-1 isolated from soil in Seongnam, South Korea.</title>
        <authorList>
            <person name="Le N.T."/>
        </authorList>
    </citation>
    <scope>NUCLEOTIDE SEQUENCE</scope>
    <source>
        <strain evidence="1">RN2-1</strain>
    </source>
</reference>
<accession>A0AA42CGP2</accession>
<evidence type="ECO:0000313" key="1">
    <source>
        <dbReference type="EMBL" id="MCW3476281.1"/>
    </source>
</evidence>
<sequence>MSGIEVERPLQTIYDEIRRFRREVMARMDRLEATLEDCLPADAGAHRA</sequence>